<dbReference type="PANTHER" id="PTHR37838">
    <property type="entry name" value="NA(+)-TRANSLOCATING NADH-QUINONE REDUCTASE SUBUNIT C"/>
    <property type="match status" value="1"/>
</dbReference>
<gene>
    <name evidence="16 19" type="primary">nqrC</name>
    <name evidence="19" type="ORF">MTBPR1_50234</name>
</gene>
<keyword evidence="6 16" id="KW-0288">FMN</keyword>
<evidence type="ECO:0000313" key="19">
    <source>
        <dbReference type="EMBL" id="SCA57478.1"/>
    </source>
</evidence>
<evidence type="ECO:0000256" key="1">
    <source>
        <dbReference type="ARBA" id="ARBA00022448"/>
    </source>
</evidence>
<comment type="subcellular location">
    <subcellularLocation>
        <location evidence="16">Cell membrane</location>
        <topology evidence="16">Single-pass membrane protein</topology>
    </subcellularLocation>
</comment>
<dbReference type="RefSeq" id="WP_069189496.1">
    <property type="nucleotide sequence ID" value="NZ_FLYE01000044.1"/>
</dbReference>
<dbReference type="HAMAP" id="MF_00427">
    <property type="entry name" value="NqrC"/>
    <property type="match status" value="1"/>
</dbReference>
<evidence type="ECO:0000313" key="20">
    <source>
        <dbReference type="Proteomes" id="UP000231658"/>
    </source>
</evidence>
<keyword evidence="2 16" id="KW-1003">Cell membrane</keyword>
<feature type="transmembrane region" description="Helical" evidence="16">
    <location>
        <begin position="20"/>
        <end position="40"/>
    </location>
</feature>
<keyword evidence="3" id="KW-0997">Cell inner membrane</keyword>
<keyword evidence="11 16" id="KW-0915">Sodium</keyword>
<dbReference type="EC" id="7.2.1.1" evidence="16 17"/>
<reference evidence="19 20" key="1">
    <citation type="submission" date="2016-07" db="EMBL/GenBank/DDBJ databases">
        <authorList>
            <person name="Lefevre C.T."/>
        </authorList>
    </citation>
    <scope>NUCLEOTIDE SEQUENCE [LARGE SCALE GENOMIC DNA]</scope>
    <source>
        <strain evidence="19">PR1</strain>
    </source>
</reference>
<dbReference type="GO" id="GO:0005886">
    <property type="term" value="C:plasma membrane"/>
    <property type="evidence" value="ECO:0007669"/>
    <property type="project" value="UniProtKB-SubCell"/>
</dbReference>
<dbReference type="SMART" id="SM00900">
    <property type="entry name" value="FMN_bind"/>
    <property type="match status" value="1"/>
</dbReference>
<feature type="modified residue" description="FMN phosphoryl threonine" evidence="16">
    <location>
        <position position="230"/>
    </location>
</feature>
<evidence type="ECO:0000256" key="9">
    <source>
        <dbReference type="ARBA" id="ARBA00022989"/>
    </source>
</evidence>
<keyword evidence="12 16" id="KW-0406">Ion transport</keyword>
<evidence type="ECO:0000256" key="4">
    <source>
        <dbReference type="ARBA" id="ARBA00022553"/>
    </source>
</evidence>
<feature type="domain" description="FMN-binding" evidence="18">
    <location>
        <begin position="151"/>
        <end position="247"/>
    </location>
</feature>
<keyword evidence="20" id="KW-1185">Reference proteome</keyword>
<keyword evidence="7 16" id="KW-0812">Transmembrane</keyword>
<dbReference type="EMBL" id="FLYE01000044">
    <property type="protein sequence ID" value="SCA57478.1"/>
    <property type="molecule type" value="Genomic_DNA"/>
</dbReference>
<evidence type="ECO:0000256" key="14">
    <source>
        <dbReference type="ARBA" id="ARBA00023136"/>
    </source>
</evidence>
<accession>A0A1C3RJN4</accession>
<dbReference type="PANTHER" id="PTHR37838:SF1">
    <property type="entry name" value="NA(+)-TRANSLOCATING NADH-QUINONE REDUCTASE SUBUNIT C"/>
    <property type="match status" value="1"/>
</dbReference>
<sequence length="258" mass="27672">MSDNEENATAPAETPVRTIIVAVALSLIASIAVSAAAVMLKPTQELNKSLAKKKIILQVAGLYEDGADIETAFSSKIEPRLVDMSTGQYSDAANAVTYDQRKAAKDPAQSKTLPVADDIASIKRQANLASVYLVKEGDELKKMILPVHGYGLWSTLYGFVALKPDLNTVSGLQFYEHAETPGLGGEVDNPKWRGLWADKKLYDTSGDVKISVVKGVASGDHQVDALAGATLTSVGVHNLVQFWVGEKGFGPFLRNIKQ</sequence>
<evidence type="ECO:0000256" key="3">
    <source>
        <dbReference type="ARBA" id="ARBA00022519"/>
    </source>
</evidence>
<dbReference type="PIRSF" id="PIRSF009437">
    <property type="entry name" value="NQR-1_subunit_C"/>
    <property type="match status" value="1"/>
</dbReference>
<evidence type="ECO:0000256" key="2">
    <source>
        <dbReference type="ARBA" id="ARBA00022475"/>
    </source>
</evidence>
<evidence type="ECO:0000256" key="15">
    <source>
        <dbReference type="ARBA" id="ARBA00023201"/>
    </source>
</evidence>
<dbReference type="InterPro" id="IPR007329">
    <property type="entry name" value="FMN-bd"/>
</dbReference>
<evidence type="ECO:0000256" key="5">
    <source>
        <dbReference type="ARBA" id="ARBA00022630"/>
    </source>
</evidence>
<keyword evidence="10 16" id="KW-0520">NAD</keyword>
<dbReference type="NCBIfam" id="TIGR01938">
    <property type="entry name" value="nqrC"/>
    <property type="match status" value="1"/>
</dbReference>
<comment type="subunit">
    <text evidence="16 17">Composed of six subunits; NqrA, NqrB, NqrC, NqrD, NqrE and NqrF.</text>
</comment>
<keyword evidence="8 16" id="KW-1278">Translocase</keyword>
<dbReference type="Proteomes" id="UP000231658">
    <property type="component" value="Unassembled WGS sequence"/>
</dbReference>
<evidence type="ECO:0000256" key="7">
    <source>
        <dbReference type="ARBA" id="ARBA00022692"/>
    </source>
</evidence>
<keyword evidence="19" id="KW-0560">Oxidoreductase</keyword>
<keyword evidence="4 16" id="KW-0597">Phosphoprotein</keyword>
<evidence type="ECO:0000256" key="16">
    <source>
        <dbReference type="HAMAP-Rule" id="MF_00427"/>
    </source>
</evidence>
<evidence type="ECO:0000256" key="12">
    <source>
        <dbReference type="ARBA" id="ARBA00023065"/>
    </source>
</evidence>
<dbReference type="OrthoDB" id="9786835at2"/>
<comment type="catalytic activity">
    <reaction evidence="16 17">
        <text>a ubiquinone + n Na(+)(in) + NADH + H(+) = a ubiquinol + n Na(+)(out) + NAD(+)</text>
        <dbReference type="Rhea" id="RHEA:47748"/>
        <dbReference type="Rhea" id="RHEA-COMP:9565"/>
        <dbReference type="Rhea" id="RHEA-COMP:9566"/>
        <dbReference type="ChEBI" id="CHEBI:15378"/>
        <dbReference type="ChEBI" id="CHEBI:16389"/>
        <dbReference type="ChEBI" id="CHEBI:17976"/>
        <dbReference type="ChEBI" id="CHEBI:29101"/>
        <dbReference type="ChEBI" id="CHEBI:57540"/>
        <dbReference type="ChEBI" id="CHEBI:57945"/>
        <dbReference type="EC" id="7.2.1.1"/>
    </reaction>
</comment>
<name>A0A1C3RJN4_9PROT</name>
<dbReference type="Pfam" id="PF04205">
    <property type="entry name" value="FMN_bind"/>
    <property type="match status" value="1"/>
</dbReference>
<dbReference type="AlphaFoldDB" id="A0A1C3RJN4"/>
<keyword evidence="14 16" id="KW-0472">Membrane</keyword>
<evidence type="ECO:0000256" key="17">
    <source>
        <dbReference type="PIRNR" id="PIRNR009437"/>
    </source>
</evidence>
<evidence type="ECO:0000259" key="18">
    <source>
        <dbReference type="SMART" id="SM00900"/>
    </source>
</evidence>
<keyword evidence="9 16" id="KW-1133">Transmembrane helix</keyword>
<evidence type="ECO:0000256" key="13">
    <source>
        <dbReference type="ARBA" id="ARBA00023075"/>
    </source>
</evidence>
<keyword evidence="5 16" id="KW-0285">Flavoprotein</keyword>
<comment type="cofactor">
    <cofactor evidence="16 17">
        <name>FMN</name>
        <dbReference type="ChEBI" id="CHEBI:58210"/>
    </cofactor>
</comment>
<comment type="function">
    <text evidence="16">NQR complex catalyzes the reduction of ubiquinone-1 to ubiquinol by two successive reactions, coupled with the transport of Na(+) ions from the cytoplasm to the periplasm. NqrA to NqrE are probably involved in the second step, the conversion of ubisemiquinone to ubiquinol.</text>
</comment>
<dbReference type="STRING" id="1867952.MTBPR1_50234"/>
<dbReference type="GO" id="GO:0010181">
    <property type="term" value="F:FMN binding"/>
    <property type="evidence" value="ECO:0007669"/>
    <property type="project" value="UniProtKB-UniRule"/>
</dbReference>
<evidence type="ECO:0000256" key="11">
    <source>
        <dbReference type="ARBA" id="ARBA00023053"/>
    </source>
</evidence>
<keyword evidence="1 16" id="KW-0813">Transport</keyword>
<dbReference type="GO" id="GO:0006814">
    <property type="term" value="P:sodium ion transport"/>
    <property type="evidence" value="ECO:0007669"/>
    <property type="project" value="UniProtKB-UniRule"/>
</dbReference>
<evidence type="ECO:0000256" key="8">
    <source>
        <dbReference type="ARBA" id="ARBA00022967"/>
    </source>
</evidence>
<organism evidence="19 20">
    <name type="scientific">Candidatus Terasakiella magnetica</name>
    <dbReference type="NCBI Taxonomy" id="1867952"/>
    <lineage>
        <taxon>Bacteria</taxon>
        <taxon>Pseudomonadati</taxon>
        <taxon>Pseudomonadota</taxon>
        <taxon>Alphaproteobacteria</taxon>
        <taxon>Rhodospirillales</taxon>
        <taxon>Terasakiellaceae</taxon>
        <taxon>Terasakiella</taxon>
    </lineage>
</organism>
<comment type="similarity">
    <text evidence="16 17">Belongs to the NqrC family.</text>
</comment>
<proteinExistence type="inferred from homology"/>
<keyword evidence="13 16" id="KW-0830">Ubiquinone</keyword>
<dbReference type="GO" id="GO:0016655">
    <property type="term" value="F:oxidoreductase activity, acting on NAD(P)H, quinone or similar compound as acceptor"/>
    <property type="evidence" value="ECO:0007669"/>
    <property type="project" value="UniProtKB-UniRule"/>
</dbReference>
<dbReference type="InterPro" id="IPR010204">
    <property type="entry name" value="NqrC"/>
</dbReference>
<dbReference type="NCBIfam" id="NF003749">
    <property type="entry name" value="PRK05346.1-5"/>
    <property type="match status" value="1"/>
</dbReference>
<evidence type="ECO:0000256" key="6">
    <source>
        <dbReference type="ARBA" id="ARBA00022643"/>
    </source>
</evidence>
<keyword evidence="15 16" id="KW-0739">Sodium transport</keyword>
<evidence type="ECO:0000256" key="10">
    <source>
        <dbReference type="ARBA" id="ARBA00023027"/>
    </source>
</evidence>
<protein>
    <recommendedName>
        <fullName evidence="16 17">Na(+)-translocating NADH-quinone reductase subunit C</fullName>
        <shortName evidence="16 17">Na(+)-NQR subunit C</shortName>
        <shortName evidence="16 17">Na(+)-translocating NQR subunit C</shortName>
        <ecNumber evidence="16 17">7.2.1.1</ecNumber>
    </recommendedName>
    <alternativeName>
        <fullName evidence="16 17">NQR complex subunit C</fullName>
    </alternativeName>
    <alternativeName>
        <fullName evidence="16 17">NQR-1 subunit C</fullName>
    </alternativeName>
</protein>
<comment type="caution">
    <text evidence="16">Lacks conserved residue(s) required for the propagation of feature annotation.</text>
</comment>